<feature type="region of interest" description="Disordered" evidence="1">
    <location>
        <begin position="1"/>
        <end position="22"/>
    </location>
</feature>
<dbReference type="Proteomes" id="UP001162811">
    <property type="component" value="Unassembled WGS sequence"/>
</dbReference>
<evidence type="ECO:0000313" key="3">
    <source>
        <dbReference type="EMBL" id="MCO5399190.1"/>
    </source>
</evidence>
<evidence type="ECO:0000313" key="4">
    <source>
        <dbReference type="Proteomes" id="UP001162811"/>
    </source>
</evidence>
<name>A0ABT1AL85_9RALS</name>
<reference evidence="3" key="1">
    <citation type="submission" date="2022-06" db="EMBL/GenBank/DDBJ databases">
        <authorList>
            <person name="Lu C.-H."/>
        </authorList>
    </citation>
    <scope>NUCLEOTIDE SEQUENCE</scope>
    <source>
        <strain evidence="3">21MJYT02-11</strain>
    </source>
</reference>
<dbReference type="RefSeq" id="WP_252681049.1">
    <property type="nucleotide sequence ID" value="NZ_JAMXHT010000005.1"/>
</dbReference>
<keyword evidence="4" id="KW-1185">Reference proteome</keyword>
<accession>A0ABT1AL85</accession>
<proteinExistence type="predicted"/>
<organism evidence="3 4">
    <name type="scientific">Ralstonia soli</name>
    <dbReference type="NCBI Taxonomy" id="2953896"/>
    <lineage>
        <taxon>Bacteria</taxon>
        <taxon>Pseudomonadati</taxon>
        <taxon>Pseudomonadota</taxon>
        <taxon>Betaproteobacteria</taxon>
        <taxon>Burkholderiales</taxon>
        <taxon>Burkholderiaceae</taxon>
        <taxon>Ralstonia</taxon>
    </lineage>
</organism>
<dbReference type="InterPro" id="IPR046696">
    <property type="entry name" value="DUF6566"/>
</dbReference>
<comment type="caution">
    <text evidence="3">The sequence shown here is derived from an EMBL/GenBank/DDBJ whole genome shotgun (WGS) entry which is preliminary data.</text>
</comment>
<feature type="domain" description="DUF6566" evidence="2">
    <location>
        <begin position="26"/>
        <end position="91"/>
    </location>
</feature>
<reference evidence="3" key="2">
    <citation type="journal article" date="2023" name="Front. Microbiol.">
        <title>Ralstonia chuxiongensis sp. nov., Ralstonia mojiangensis sp. nov., and Ralstonia soli sp. nov., isolated from tobacco fields, are three novel species in the family Burkholderiaceae.</title>
        <authorList>
            <person name="Lu C.H."/>
            <person name="Zhang Y.Y."/>
            <person name="Jiang N."/>
            <person name="Chen W."/>
            <person name="Shao X."/>
            <person name="Zhao Z.M."/>
            <person name="Lu W.L."/>
            <person name="Hu X."/>
            <person name="Xi Y.X."/>
            <person name="Zou S.Y."/>
            <person name="Wei Q.J."/>
            <person name="Lin Z.L."/>
            <person name="Gong L."/>
            <person name="Gai X.T."/>
            <person name="Zhang L.Q."/>
            <person name="Li J.Y."/>
            <person name="Jin Y."/>
            <person name="Xia Z.Y."/>
        </authorList>
    </citation>
    <scope>NUCLEOTIDE SEQUENCE</scope>
    <source>
        <strain evidence="3">21MJYT02-11</strain>
    </source>
</reference>
<gene>
    <name evidence="3" type="ORF">NG900_13415</name>
</gene>
<dbReference type="Pfam" id="PF20204">
    <property type="entry name" value="DUF6566"/>
    <property type="match status" value="1"/>
</dbReference>
<dbReference type="EMBL" id="JAMXHT010000005">
    <property type="protein sequence ID" value="MCO5399190.1"/>
    <property type="molecule type" value="Genomic_DNA"/>
</dbReference>
<protein>
    <recommendedName>
        <fullName evidence="2">DUF6566 domain-containing protein</fullName>
    </recommendedName>
</protein>
<sequence length="92" mass="10075">MQGDPSQAGPVEPAGSPGARHDVVQFECAGHTVTVSAEQDANGVWVPRISVANGQRRFEIREISQAWRGWHTEGEAVRDGMEQARLLLTRQP</sequence>
<evidence type="ECO:0000256" key="1">
    <source>
        <dbReference type="SAM" id="MobiDB-lite"/>
    </source>
</evidence>
<evidence type="ECO:0000259" key="2">
    <source>
        <dbReference type="Pfam" id="PF20204"/>
    </source>
</evidence>